<dbReference type="SUPFAM" id="SSF74650">
    <property type="entry name" value="Galactose mutarotase-like"/>
    <property type="match status" value="2"/>
</dbReference>
<sequence length="846" mass="92717">MSTVYGAIVILPKPGTPFPFPQPSREFEILLDTYAIEVEQGKTYLVSIINAALNYELFFAISGHTLTVVEVGEVYTKPFTTQAILIGPGQPTNGYFVATVVQANKVPGRYFMATRTFMDAPIPVDNKTATTILQYKGIPNNVLPSLPQLPADNGTDFALNYSKKLRSLNSAKYPANVPLKVDRHLFYTIGLGKNSCPICVNGTRQEFFRTDFPERSSTPFNYTGLPLTANLVKDPPKYDLVDPAERDTVGVPTGCWTAIHFRANNPGERWNNDVEEVEKQGFKMGLPSNMADAHTINGKPGPLFPCTKKNTYAIEVEQGKTYLANKVPGRYFMATRTFMDAPIPVDNKTATAILQYKGIPNTVLPSLPQLPASNDTAFALNCSKKLRSLTLLIPNGKGLLFVHPDAVFNKKKPISGGIPHCFPQFGPGPIQQHGFGCNLDWTVIDFENVDGNPVVSLDAKSLSTELKIKNTDNMSFSFSTALHTYFRASVSGASVKGLKGSKTLNKDPDPKNPVEGQEERDLVSFPGFVDCVYLNASNELQLDNGLGDLISIKNTKCRGMSIASLSNKESTKLGVNLTEGEGNLPKLVLSSPAGSEAEIYLFGGCVTSWKVPNGKDLLFVRPDAVFNKKKPISGGIPHCFPQFGPGPIQQHGFGRNLDWTVIDSENVDGNPVVTLELKDEPYTRAIWDFSFHALYKVSLDAKSLSTELKIKNTDNKAFSFSTALHTYFRASVSGASVKGLKGSKTLNKDPDPKNPVEGQEERDVVSFPGFVDCVYLNASNELQLDNGLGDLISIKNTNWSDAVLWNPYLTMEASYKDFVCVENAKIESVQLEPEQTWTAVQHLSVA</sequence>
<feature type="region of interest" description="Disordered" evidence="7">
    <location>
        <begin position="499"/>
        <end position="519"/>
    </location>
</feature>
<keyword evidence="5" id="KW-0325">Glycoprotein</keyword>
<dbReference type="InterPro" id="IPR025532">
    <property type="entry name" value="G6P_1-epimerase"/>
</dbReference>
<evidence type="ECO:0000313" key="11">
    <source>
        <dbReference type="Proteomes" id="UP000188354"/>
    </source>
</evidence>
<protein>
    <recommendedName>
        <fullName evidence="4">glucose-6-phosphate 1-epimerase</fullName>
        <ecNumber evidence="4">5.1.3.15</ecNumber>
    </recommendedName>
</protein>
<feature type="compositionally biased region" description="Basic and acidic residues" evidence="7">
    <location>
        <begin position="746"/>
        <end position="760"/>
    </location>
</feature>
<name>A0A4P1RI90_LUPAN</name>
<dbReference type="PANTHER" id="PTHR11122">
    <property type="entry name" value="APOSPORY-ASSOCIATED PROTEIN C-RELATED"/>
    <property type="match status" value="1"/>
</dbReference>
<dbReference type="EMBL" id="CM007366">
    <property type="protein sequence ID" value="OIW11009.1"/>
    <property type="molecule type" value="Genomic_DNA"/>
</dbReference>
<gene>
    <name evidence="10" type="ORF">TanjilG_22816</name>
</gene>
<dbReference type="PANTHER" id="PTHR11122:SF39">
    <property type="entry name" value="GLUCOSE-6-PHOSPHATE 1-EPIMERASE"/>
    <property type="match status" value="1"/>
</dbReference>
<dbReference type="InterPro" id="IPR008183">
    <property type="entry name" value="Aldose_1/G6P_1-epimerase"/>
</dbReference>
<evidence type="ECO:0000259" key="9">
    <source>
        <dbReference type="Pfam" id="PF07731"/>
    </source>
</evidence>
<dbReference type="Pfam" id="PF00394">
    <property type="entry name" value="Cu-oxidase"/>
    <property type="match status" value="1"/>
</dbReference>
<dbReference type="Pfam" id="PF01263">
    <property type="entry name" value="Aldose_epim"/>
    <property type="match status" value="1"/>
</dbReference>
<evidence type="ECO:0000256" key="4">
    <source>
        <dbReference type="ARBA" id="ARBA00012083"/>
    </source>
</evidence>
<dbReference type="STRING" id="3871.A0A4P1RI90"/>
<evidence type="ECO:0000256" key="2">
    <source>
        <dbReference type="ARBA" id="ARBA00005866"/>
    </source>
</evidence>
<feature type="domain" description="Plastocyanin-like" evidence="8">
    <location>
        <begin position="32"/>
        <end position="137"/>
    </location>
</feature>
<dbReference type="InterPro" id="IPR014718">
    <property type="entry name" value="GH-type_carb-bd"/>
</dbReference>
<dbReference type="GO" id="GO:0030246">
    <property type="term" value="F:carbohydrate binding"/>
    <property type="evidence" value="ECO:0007669"/>
    <property type="project" value="InterPro"/>
</dbReference>
<dbReference type="GO" id="GO:0005975">
    <property type="term" value="P:carbohydrate metabolic process"/>
    <property type="evidence" value="ECO:0007669"/>
    <property type="project" value="InterPro"/>
</dbReference>
<feature type="domain" description="Plastocyanin-like" evidence="9">
    <location>
        <begin position="233"/>
        <end position="271"/>
    </location>
</feature>
<dbReference type="SUPFAM" id="SSF49503">
    <property type="entry name" value="Cupredoxins"/>
    <property type="match status" value="2"/>
</dbReference>
<keyword evidence="11" id="KW-1185">Reference proteome</keyword>
<evidence type="ECO:0000313" key="10">
    <source>
        <dbReference type="EMBL" id="OIW11009.1"/>
    </source>
</evidence>
<comment type="catalytic activity">
    <reaction evidence="1">
        <text>alpha-D-glucose 6-phosphate = beta-D-glucose 6-phosphate</text>
        <dbReference type="Rhea" id="RHEA:16249"/>
        <dbReference type="ChEBI" id="CHEBI:58225"/>
        <dbReference type="ChEBI" id="CHEBI:58247"/>
        <dbReference type="EC" id="5.1.3.15"/>
    </reaction>
</comment>
<keyword evidence="6" id="KW-0413">Isomerase</keyword>
<comment type="similarity">
    <text evidence="3">Belongs to the multicopper oxidase family.</text>
</comment>
<dbReference type="Gene3D" id="2.60.40.420">
    <property type="entry name" value="Cupredoxins - blue copper proteins"/>
    <property type="match status" value="2"/>
</dbReference>
<dbReference type="CDD" id="cd09020">
    <property type="entry name" value="D-hex-6-P-epi_like"/>
    <property type="match status" value="1"/>
</dbReference>
<feature type="region of interest" description="Disordered" evidence="7">
    <location>
        <begin position="741"/>
        <end position="760"/>
    </location>
</feature>
<organism evidence="10 11">
    <name type="scientific">Lupinus angustifolius</name>
    <name type="common">Narrow-leaved blue lupine</name>
    <dbReference type="NCBI Taxonomy" id="3871"/>
    <lineage>
        <taxon>Eukaryota</taxon>
        <taxon>Viridiplantae</taxon>
        <taxon>Streptophyta</taxon>
        <taxon>Embryophyta</taxon>
        <taxon>Tracheophyta</taxon>
        <taxon>Spermatophyta</taxon>
        <taxon>Magnoliopsida</taxon>
        <taxon>eudicotyledons</taxon>
        <taxon>Gunneridae</taxon>
        <taxon>Pentapetalae</taxon>
        <taxon>rosids</taxon>
        <taxon>fabids</taxon>
        <taxon>Fabales</taxon>
        <taxon>Fabaceae</taxon>
        <taxon>Papilionoideae</taxon>
        <taxon>50 kb inversion clade</taxon>
        <taxon>genistoids sensu lato</taxon>
        <taxon>core genistoids</taxon>
        <taxon>Genisteae</taxon>
        <taxon>Lupinus</taxon>
    </lineage>
</organism>
<dbReference type="AlphaFoldDB" id="A0A4P1RI90"/>
<dbReference type="InterPro" id="IPR001117">
    <property type="entry name" value="Cu-oxidase_2nd"/>
</dbReference>
<dbReference type="EC" id="5.1.3.15" evidence="4"/>
<evidence type="ECO:0000259" key="8">
    <source>
        <dbReference type="Pfam" id="PF00394"/>
    </source>
</evidence>
<dbReference type="InterPro" id="IPR011706">
    <property type="entry name" value="Cu-oxidase_C"/>
</dbReference>
<evidence type="ECO:0000256" key="7">
    <source>
        <dbReference type="SAM" id="MobiDB-lite"/>
    </source>
</evidence>
<dbReference type="InterPro" id="IPR011013">
    <property type="entry name" value="Gal_mutarotase_sf_dom"/>
</dbReference>
<evidence type="ECO:0000256" key="1">
    <source>
        <dbReference type="ARBA" id="ARBA00001096"/>
    </source>
</evidence>
<evidence type="ECO:0000256" key="3">
    <source>
        <dbReference type="ARBA" id="ARBA00010609"/>
    </source>
</evidence>
<dbReference type="InterPro" id="IPR008972">
    <property type="entry name" value="Cupredoxin"/>
</dbReference>
<accession>A0A4P1RI90</accession>
<evidence type="ECO:0000256" key="5">
    <source>
        <dbReference type="ARBA" id="ARBA00023180"/>
    </source>
</evidence>
<evidence type="ECO:0000256" key="6">
    <source>
        <dbReference type="ARBA" id="ARBA00023235"/>
    </source>
</evidence>
<dbReference type="GO" id="GO:0005507">
    <property type="term" value="F:copper ion binding"/>
    <property type="evidence" value="ECO:0007669"/>
    <property type="project" value="InterPro"/>
</dbReference>
<dbReference type="Gramene" id="OIW11009">
    <property type="protein sequence ID" value="OIW11009"/>
    <property type="gene ID" value="TanjilG_22816"/>
</dbReference>
<dbReference type="Proteomes" id="UP000188354">
    <property type="component" value="Chromosome LG06"/>
</dbReference>
<reference evidence="10 11" key="1">
    <citation type="journal article" date="2017" name="Plant Biotechnol. J.">
        <title>A comprehensive draft genome sequence for lupin (Lupinus angustifolius), an emerging health food: insights into plant-microbe interactions and legume evolution.</title>
        <authorList>
            <person name="Hane J.K."/>
            <person name="Ming Y."/>
            <person name="Kamphuis L.G."/>
            <person name="Nelson M.N."/>
            <person name="Garg G."/>
            <person name="Atkins C.A."/>
            <person name="Bayer P.E."/>
            <person name="Bravo A."/>
            <person name="Bringans S."/>
            <person name="Cannon S."/>
            <person name="Edwards D."/>
            <person name="Foley R."/>
            <person name="Gao L.L."/>
            <person name="Harrison M.J."/>
            <person name="Huang W."/>
            <person name="Hurgobin B."/>
            <person name="Li S."/>
            <person name="Liu C.W."/>
            <person name="McGrath A."/>
            <person name="Morahan G."/>
            <person name="Murray J."/>
            <person name="Weller J."/>
            <person name="Jian J."/>
            <person name="Singh K.B."/>
        </authorList>
    </citation>
    <scope>NUCLEOTIDE SEQUENCE [LARGE SCALE GENOMIC DNA]</scope>
    <source>
        <strain evidence="11">cv. Tanjil</strain>
        <tissue evidence="10">Whole plant</tissue>
    </source>
</reference>
<comment type="similarity">
    <text evidence="2">Belongs to the glucose-6-phosphate 1-epimerase family.</text>
</comment>
<proteinExistence type="inferred from homology"/>
<dbReference type="Gene3D" id="2.70.98.10">
    <property type="match status" value="2"/>
</dbReference>
<dbReference type="GO" id="GO:0047938">
    <property type="term" value="F:glucose-6-phosphate 1-epimerase activity"/>
    <property type="evidence" value="ECO:0007669"/>
    <property type="project" value="UniProtKB-EC"/>
</dbReference>
<dbReference type="GO" id="GO:0016491">
    <property type="term" value="F:oxidoreductase activity"/>
    <property type="evidence" value="ECO:0007669"/>
    <property type="project" value="InterPro"/>
</dbReference>
<feature type="compositionally biased region" description="Basic and acidic residues" evidence="7">
    <location>
        <begin position="504"/>
        <end position="519"/>
    </location>
</feature>
<dbReference type="Pfam" id="PF07731">
    <property type="entry name" value="Cu-oxidase_2"/>
    <property type="match status" value="1"/>
</dbReference>
<dbReference type="GO" id="GO:0005737">
    <property type="term" value="C:cytoplasm"/>
    <property type="evidence" value="ECO:0007669"/>
    <property type="project" value="TreeGrafter"/>
</dbReference>